<organism evidence="3 4">
    <name type="scientific">Candidatus Woesebacteria bacterium GW2011_GWA1_40_45</name>
    <dbReference type="NCBI Taxonomy" id="1618554"/>
    <lineage>
        <taxon>Bacteria</taxon>
        <taxon>Candidatus Woeseibacteriota</taxon>
    </lineage>
</organism>
<evidence type="ECO:0000313" key="3">
    <source>
        <dbReference type="EMBL" id="KKR63674.1"/>
    </source>
</evidence>
<dbReference type="SUPFAM" id="SSF55347">
    <property type="entry name" value="Glyceraldehyde-3-phosphate dehydrogenase-like, C-terminal domain"/>
    <property type="match status" value="1"/>
</dbReference>
<evidence type="ECO:0008006" key="5">
    <source>
        <dbReference type="Google" id="ProtNLM"/>
    </source>
</evidence>
<gene>
    <name evidence="3" type="ORF">UU03_C0001G0024</name>
</gene>
<sequence length="324" mass="36599">MAIRANRQRFKLAALCDPNGKVLGAAGRGNHITLLFQDFSQMLKQLKGKVDLIVIASPNFLHHNQAIKALDYGYNVLIEKPVSFKSLQSLKIGEKARILNRRAFATLQVRYYPAVKLFKNIIARGILGNTRFVSLVQSWQRPEDFFSSWRRDQKKIGGILYEVALHYLDIMQWAFGVPRVLSTHTFKLKYKHISFEDTLLSTLCFKNGAAGSLEITVAAEPSNLECSLMVIGEKGSIKLGGKRMDKIEYAKFANQDYENLDIKTKIAKEKAQMVTKYGKLPISRIALARLYEDLALDQGISVEEATGTIKFIENIYSKVDVDKC</sequence>
<dbReference type="Gene3D" id="3.30.360.10">
    <property type="entry name" value="Dihydrodipicolinate Reductase, domain 2"/>
    <property type="match status" value="1"/>
</dbReference>
<reference evidence="3 4" key="1">
    <citation type="journal article" date="2015" name="Nature">
        <title>rRNA introns, odd ribosomes, and small enigmatic genomes across a large radiation of phyla.</title>
        <authorList>
            <person name="Brown C.T."/>
            <person name="Hug L.A."/>
            <person name="Thomas B.C."/>
            <person name="Sharon I."/>
            <person name="Castelle C.J."/>
            <person name="Singh A."/>
            <person name="Wilkins M.J."/>
            <person name="Williams K.H."/>
            <person name="Banfield J.F."/>
        </authorList>
    </citation>
    <scope>NUCLEOTIDE SEQUENCE [LARGE SCALE GENOMIC DNA]</scope>
</reference>
<dbReference type="Pfam" id="PF22725">
    <property type="entry name" value="GFO_IDH_MocA_C3"/>
    <property type="match status" value="1"/>
</dbReference>
<dbReference type="AlphaFoldDB" id="A0A0G0SFX4"/>
<dbReference type="SUPFAM" id="SSF51735">
    <property type="entry name" value="NAD(P)-binding Rossmann-fold domains"/>
    <property type="match status" value="1"/>
</dbReference>
<dbReference type="GO" id="GO:0000166">
    <property type="term" value="F:nucleotide binding"/>
    <property type="evidence" value="ECO:0007669"/>
    <property type="project" value="InterPro"/>
</dbReference>
<dbReference type="Proteomes" id="UP000034613">
    <property type="component" value="Unassembled WGS sequence"/>
</dbReference>
<evidence type="ECO:0000313" key="4">
    <source>
        <dbReference type="Proteomes" id="UP000034613"/>
    </source>
</evidence>
<dbReference type="Gene3D" id="3.40.50.720">
    <property type="entry name" value="NAD(P)-binding Rossmann-like Domain"/>
    <property type="match status" value="1"/>
</dbReference>
<dbReference type="InterPro" id="IPR055170">
    <property type="entry name" value="GFO_IDH_MocA-like_dom"/>
</dbReference>
<feature type="domain" description="GFO/IDH/MocA-like oxidoreductase" evidence="2">
    <location>
        <begin position="118"/>
        <end position="237"/>
    </location>
</feature>
<feature type="domain" description="Gfo/Idh/MocA-like oxidoreductase N-terminal" evidence="1">
    <location>
        <begin position="2"/>
        <end position="89"/>
    </location>
</feature>
<accession>A0A0G0SFX4</accession>
<dbReference type="PANTHER" id="PTHR43249:SF1">
    <property type="entry name" value="D-GLUCOSIDE 3-DEHYDROGENASE"/>
    <property type="match status" value="1"/>
</dbReference>
<dbReference type="InterPro" id="IPR036291">
    <property type="entry name" value="NAD(P)-bd_dom_sf"/>
</dbReference>
<dbReference type="InterPro" id="IPR000683">
    <property type="entry name" value="Gfo/Idh/MocA-like_OxRdtase_N"/>
</dbReference>
<protein>
    <recommendedName>
        <fullName evidence="5">Oxidoreductase domain protein</fullName>
    </recommendedName>
</protein>
<dbReference type="Pfam" id="PF01408">
    <property type="entry name" value="GFO_IDH_MocA"/>
    <property type="match status" value="1"/>
</dbReference>
<evidence type="ECO:0000259" key="1">
    <source>
        <dbReference type="Pfam" id="PF01408"/>
    </source>
</evidence>
<dbReference type="InterPro" id="IPR052515">
    <property type="entry name" value="Gfo/Idh/MocA_Oxidoreductase"/>
</dbReference>
<name>A0A0G0SFX4_9BACT</name>
<dbReference type="PANTHER" id="PTHR43249">
    <property type="entry name" value="UDP-N-ACETYL-2-AMINO-2-DEOXY-D-GLUCURONATE OXIDASE"/>
    <property type="match status" value="1"/>
</dbReference>
<proteinExistence type="predicted"/>
<evidence type="ECO:0000259" key="2">
    <source>
        <dbReference type="Pfam" id="PF22725"/>
    </source>
</evidence>
<comment type="caution">
    <text evidence="3">The sequence shown here is derived from an EMBL/GenBank/DDBJ whole genome shotgun (WGS) entry which is preliminary data.</text>
</comment>
<dbReference type="EMBL" id="LBZB01000001">
    <property type="protein sequence ID" value="KKR63674.1"/>
    <property type="molecule type" value="Genomic_DNA"/>
</dbReference>